<evidence type="ECO:0000313" key="6">
    <source>
        <dbReference type="Proteomes" id="UP000265618"/>
    </source>
</evidence>
<dbReference type="SUPFAM" id="SSF48452">
    <property type="entry name" value="TPR-like"/>
    <property type="match status" value="1"/>
</dbReference>
<dbReference type="Proteomes" id="UP000265618">
    <property type="component" value="Unassembled WGS sequence"/>
</dbReference>
<feature type="compositionally biased region" description="Basic and acidic residues" evidence="4">
    <location>
        <begin position="252"/>
        <end position="277"/>
    </location>
</feature>
<reference evidence="5 6" key="1">
    <citation type="journal article" date="2018" name="PLoS ONE">
        <title>The draft genome of Kipferlia bialata reveals reductive genome evolution in fornicate parasites.</title>
        <authorList>
            <person name="Tanifuji G."/>
            <person name="Takabayashi S."/>
            <person name="Kume K."/>
            <person name="Takagi M."/>
            <person name="Nakayama T."/>
            <person name="Kamikawa R."/>
            <person name="Inagaki Y."/>
            <person name="Hashimoto T."/>
        </authorList>
    </citation>
    <scope>NUCLEOTIDE SEQUENCE [LARGE SCALE GENOMIC DNA]</scope>
    <source>
        <strain evidence="5">NY0173</strain>
    </source>
</reference>
<protein>
    <submittedName>
        <fullName evidence="5">Uncharacterized protein</fullName>
    </submittedName>
</protein>
<dbReference type="InterPro" id="IPR019734">
    <property type="entry name" value="TPR_rpt"/>
</dbReference>
<feature type="non-terminal residue" evidence="5">
    <location>
        <position position="1"/>
    </location>
</feature>
<keyword evidence="6" id="KW-1185">Reference proteome</keyword>
<dbReference type="PANTHER" id="PTHR45641">
    <property type="entry name" value="TETRATRICOPEPTIDE REPEAT PROTEIN (AFU_ORTHOLOGUE AFUA_6G03870)"/>
    <property type="match status" value="1"/>
</dbReference>
<dbReference type="EMBL" id="BDIP01002780">
    <property type="protein sequence ID" value="GIQ86812.1"/>
    <property type="molecule type" value="Genomic_DNA"/>
</dbReference>
<proteinExistence type="predicted"/>
<dbReference type="Pfam" id="PF13374">
    <property type="entry name" value="TPR_10"/>
    <property type="match status" value="1"/>
</dbReference>
<evidence type="ECO:0000313" key="5">
    <source>
        <dbReference type="EMBL" id="GIQ86812.1"/>
    </source>
</evidence>
<gene>
    <name evidence="5" type="ORF">KIPB_008737</name>
</gene>
<dbReference type="OrthoDB" id="413723at2759"/>
<dbReference type="SMART" id="SM00028">
    <property type="entry name" value="TPR"/>
    <property type="match status" value="3"/>
</dbReference>
<feature type="repeat" description="TPR" evidence="3">
    <location>
        <begin position="60"/>
        <end position="93"/>
    </location>
</feature>
<accession>A0A9K3D239</accession>
<comment type="caution">
    <text evidence="5">The sequence shown here is derived from an EMBL/GenBank/DDBJ whole genome shotgun (WGS) entry which is preliminary data.</text>
</comment>
<feature type="region of interest" description="Disordered" evidence="4">
    <location>
        <begin position="237"/>
        <end position="277"/>
    </location>
</feature>
<organism evidence="5 6">
    <name type="scientific">Kipferlia bialata</name>
    <dbReference type="NCBI Taxonomy" id="797122"/>
    <lineage>
        <taxon>Eukaryota</taxon>
        <taxon>Metamonada</taxon>
        <taxon>Carpediemonas-like organisms</taxon>
        <taxon>Kipferlia</taxon>
    </lineage>
</organism>
<dbReference type="Gene3D" id="1.25.40.10">
    <property type="entry name" value="Tetratricopeptide repeat domain"/>
    <property type="match status" value="1"/>
</dbReference>
<keyword evidence="1" id="KW-0677">Repeat</keyword>
<dbReference type="InterPro" id="IPR011990">
    <property type="entry name" value="TPR-like_helical_dom_sf"/>
</dbReference>
<evidence type="ECO:0000256" key="3">
    <source>
        <dbReference type="PROSITE-ProRule" id="PRU00339"/>
    </source>
</evidence>
<evidence type="ECO:0000256" key="1">
    <source>
        <dbReference type="ARBA" id="ARBA00022737"/>
    </source>
</evidence>
<dbReference type="PROSITE" id="PS50005">
    <property type="entry name" value="TPR"/>
    <property type="match status" value="1"/>
</dbReference>
<keyword evidence="2 3" id="KW-0802">TPR repeat</keyword>
<sequence>ALELAEDYHGRSSPLLAIPHHNIALCLIAKENYPKALTRLGIARRLAECAKTYDGRPVLASVFHDIGYVHDRQGRVSEAVHEYKKAVRIREKCFGQDSSEVADTLYCLGQVLKERGDNDGALASQLRALEIRVARMGPDSIFVAESRIRVALLYTQMNRLADAHPQAQGAFRTLNRFKDLGDKRLNASLVTVRGILKHLRFHETAPARFKRQPAADTLPVTDADPCDEVLQRPHQRVVGHGLASRTPCAEGIGREGDMERERERERDMDFEEASRPMERDRLNVEDIVRKYSTTRIE</sequence>
<dbReference type="Pfam" id="PF13424">
    <property type="entry name" value="TPR_12"/>
    <property type="match status" value="1"/>
</dbReference>
<evidence type="ECO:0000256" key="4">
    <source>
        <dbReference type="SAM" id="MobiDB-lite"/>
    </source>
</evidence>
<name>A0A9K3D239_9EUKA</name>
<evidence type="ECO:0000256" key="2">
    <source>
        <dbReference type="ARBA" id="ARBA00022803"/>
    </source>
</evidence>
<dbReference type="AlphaFoldDB" id="A0A9K3D239"/>